<sequence>MNIIERIPFNKLFIRNNLGYSPVRKIRNGSITYLPTQAKSEGHFIMLYKNGLIEDFTTADYLISKNDLGEDTIIGFVESTITKSFRRQ</sequence>
<gene>
    <name evidence="1" type="ORF">AWW68_13900</name>
</gene>
<accession>A0A150X4Y5</accession>
<keyword evidence="2" id="KW-1185">Reference proteome</keyword>
<dbReference type="AlphaFoldDB" id="A0A150X4Y5"/>
<comment type="caution">
    <text evidence="1">The sequence shown here is derived from an EMBL/GenBank/DDBJ whole genome shotgun (WGS) entry which is preliminary data.</text>
</comment>
<proteinExistence type="predicted"/>
<reference evidence="1 2" key="1">
    <citation type="submission" date="2016-01" db="EMBL/GenBank/DDBJ databases">
        <title>Genome sequencing of Roseivirga spongicola UST030701-084.</title>
        <authorList>
            <person name="Selvaratnam C."/>
            <person name="Thevarajoo S."/>
            <person name="Goh K.M."/>
            <person name="Ee R."/>
            <person name="Chan K.-G."/>
            <person name="Chong C.S."/>
        </authorList>
    </citation>
    <scope>NUCLEOTIDE SEQUENCE [LARGE SCALE GENOMIC DNA]</scope>
    <source>
        <strain evidence="1 2">UST030701-084</strain>
    </source>
</reference>
<dbReference type="EMBL" id="LRPC01000028">
    <property type="protein sequence ID" value="KYG73768.1"/>
    <property type="molecule type" value="Genomic_DNA"/>
</dbReference>
<dbReference type="Proteomes" id="UP000075606">
    <property type="component" value="Unassembled WGS sequence"/>
</dbReference>
<evidence type="ECO:0000313" key="2">
    <source>
        <dbReference type="Proteomes" id="UP000075606"/>
    </source>
</evidence>
<name>A0A150X4Y5_9BACT</name>
<protein>
    <submittedName>
        <fullName evidence="1">Uncharacterized protein</fullName>
    </submittedName>
</protein>
<organism evidence="1 2">
    <name type="scientific">Roseivirga spongicola</name>
    <dbReference type="NCBI Taxonomy" id="333140"/>
    <lineage>
        <taxon>Bacteria</taxon>
        <taxon>Pseudomonadati</taxon>
        <taxon>Bacteroidota</taxon>
        <taxon>Cytophagia</taxon>
        <taxon>Cytophagales</taxon>
        <taxon>Roseivirgaceae</taxon>
        <taxon>Roseivirga</taxon>
    </lineage>
</organism>
<evidence type="ECO:0000313" key="1">
    <source>
        <dbReference type="EMBL" id="KYG73768.1"/>
    </source>
</evidence>
<dbReference type="RefSeq" id="WP_068222596.1">
    <property type="nucleotide sequence ID" value="NZ_CP139724.1"/>
</dbReference>